<dbReference type="EMBL" id="CAKOFQ010006682">
    <property type="protein sequence ID" value="CAH1959401.1"/>
    <property type="molecule type" value="Genomic_DNA"/>
</dbReference>
<accession>A0A9P0L0V4</accession>
<keyword evidence="3" id="KW-1185">Reference proteome</keyword>
<gene>
    <name evidence="2" type="ORF">ACAOBT_LOCUS16691</name>
    <name evidence="1" type="ORF">ACAOBT_LOCUS3158</name>
</gene>
<evidence type="ECO:0000313" key="1">
    <source>
        <dbReference type="EMBL" id="CAH1959401.1"/>
    </source>
</evidence>
<dbReference type="Proteomes" id="UP001152888">
    <property type="component" value="Unassembled WGS sequence"/>
</dbReference>
<protein>
    <submittedName>
        <fullName evidence="2">Uncharacterized protein</fullName>
    </submittedName>
</protein>
<reference evidence="2" key="1">
    <citation type="submission" date="2022-03" db="EMBL/GenBank/DDBJ databases">
        <authorList>
            <person name="Sayadi A."/>
        </authorList>
    </citation>
    <scope>NUCLEOTIDE SEQUENCE</scope>
</reference>
<dbReference type="AlphaFoldDB" id="A0A9P0L0V4"/>
<sequence length="174" mass="19596">MLIPNQNESLTQGQMLLMGFNGLFDKLNQEINNLVATLGDLEIPKSWKKLDHVKEAKSIAPHIFHAEVRAILEDIFLLKRIKTISEFFVLAQETCVTLKGMGSNMLLTDDQLAKPVKQFIAEFISRNILGIIPENITYAVCFLLQKLGLDITHEIEQKDIGAESKAIFACSRCH</sequence>
<dbReference type="OrthoDB" id="10065496at2759"/>
<evidence type="ECO:0000313" key="2">
    <source>
        <dbReference type="EMBL" id="CAH1985468.1"/>
    </source>
</evidence>
<name>A0A9P0L0V4_ACAOB</name>
<dbReference type="EMBL" id="CAKOFQ010006980">
    <property type="protein sequence ID" value="CAH1985468.1"/>
    <property type="molecule type" value="Genomic_DNA"/>
</dbReference>
<organism evidence="2 3">
    <name type="scientific">Acanthoscelides obtectus</name>
    <name type="common">Bean weevil</name>
    <name type="synonym">Bruchus obtectus</name>
    <dbReference type="NCBI Taxonomy" id="200917"/>
    <lineage>
        <taxon>Eukaryota</taxon>
        <taxon>Metazoa</taxon>
        <taxon>Ecdysozoa</taxon>
        <taxon>Arthropoda</taxon>
        <taxon>Hexapoda</taxon>
        <taxon>Insecta</taxon>
        <taxon>Pterygota</taxon>
        <taxon>Neoptera</taxon>
        <taxon>Endopterygota</taxon>
        <taxon>Coleoptera</taxon>
        <taxon>Polyphaga</taxon>
        <taxon>Cucujiformia</taxon>
        <taxon>Chrysomeloidea</taxon>
        <taxon>Chrysomelidae</taxon>
        <taxon>Bruchinae</taxon>
        <taxon>Bruchini</taxon>
        <taxon>Acanthoscelides</taxon>
    </lineage>
</organism>
<comment type="caution">
    <text evidence="2">The sequence shown here is derived from an EMBL/GenBank/DDBJ whole genome shotgun (WGS) entry which is preliminary data.</text>
</comment>
<evidence type="ECO:0000313" key="3">
    <source>
        <dbReference type="Proteomes" id="UP001152888"/>
    </source>
</evidence>
<proteinExistence type="predicted"/>